<comment type="caution">
    <text evidence="1">The sequence shown here is derived from an EMBL/GenBank/DDBJ whole genome shotgun (WGS) entry which is preliminary data.</text>
</comment>
<dbReference type="AlphaFoldDB" id="A0A4C1W9F3"/>
<keyword evidence="2" id="KW-1185">Reference proteome</keyword>
<dbReference type="EMBL" id="BGZK01000515">
    <property type="protein sequence ID" value="GBP48026.1"/>
    <property type="molecule type" value="Genomic_DNA"/>
</dbReference>
<sequence length="83" mass="9358">MVVTGPLQVRGYRRASWSACAPGIKCALIPLRVYENRERTPARGRQTGQKNWYTLDGIQIRKELFNYLSLKYNLKGSKGGGQA</sequence>
<dbReference type="Proteomes" id="UP000299102">
    <property type="component" value="Unassembled WGS sequence"/>
</dbReference>
<name>A0A4C1W9F3_EUMVA</name>
<organism evidence="1 2">
    <name type="scientific">Eumeta variegata</name>
    <name type="common">Bagworm moth</name>
    <name type="synonym">Eumeta japonica</name>
    <dbReference type="NCBI Taxonomy" id="151549"/>
    <lineage>
        <taxon>Eukaryota</taxon>
        <taxon>Metazoa</taxon>
        <taxon>Ecdysozoa</taxon>
        <taxon>Arthropoda</taxon>
        <taxon>Hexapoda</taxon>
        <taxon>Insecta</taxon>
        <taxon>Pterygota</taxon>
        <taxon>Neoptera</taxon>
        <taxon>Endopterygota</taxon>
        <taxon>Lepidoptera</taxon>
        <taxon>Glossata</taxon>
        <taxon>Ditrysia</taxon>
        <taxon>Tineoidea</taxon>
        <taxon>Psychidae</taxon>
        <taxon>Oiketicinae</taxon>
        <taxon>Eumeta</taxon>
    </lineage>
</organism>
<protein>
    <submittedName>
        <fullName evidence="1">Uncharacterized protein</fullName>
    </submittedName>
</protein>
<reference evidence="1 2" key="1">
    <citation type="journal article" date="2019" name="Commun. Biol.">
        <title>The bagworm genome reveals a unique fibroin gene that provides high tensile strength.</title>
        <authorList>
            <person name="Kono N."/>
            <person name="Nakamura H."/>
            <person name="Ohtoshi R."/>
            <person name="Tomita M."/>
            <person name="Numata K."/>
            <person name="Arakawa K."/>
        </authorList>
    </citation>
    <scope>NUCLEOTIDE SEQUENCE [LARGE SCALE GENOMIC DNA]</scope>
</reference>
<evidence type="ECO:0000313" key="2">
    <source>
        <dbReference type="Proteomes" id="UP000299102"/>
    </source>
</evidence>
<accession>A0A4C1W9F3</accession>
<proteinExistence type="predicted"/>
<gene>
    <name evidence="1" type="ORF">EVAR_83728_1</name>
</gene>
<evidence type="ECO:0000313" key="1">
    <source>
        <dbReference type="EMBL" id="GBP48026.1"/>
    </source>
</evidence>